<evidence type="ECO:0000256" key="1">
    <source>
        <dbReference type="SAM" id="Phobius"/>
    </source>
</evidence>
<organism evidence="2 3">
    <name type="scientific">Breznakia pachnodae</name>
    <dbReference type="NCBI Taxonomy" id="265178"/>
    <lineage>
        <taxon>Bacteria</taxon>
        <taxon>Bacillati</taxon>
        <taxon>Bacillota</taxon>
        <taxon>Erysipelotrichia</taxon>
        <taxon>Erysipelotrichales</taxon>
        <taxon>Erysipelotrichaceae</taxon>
        <taxon>Breznakia</taxon>
    </lineage>
</organism>
<keyword evidence="1" id="KW-0472">Membrane</keyword>
<dbReference type="EMBL" id="JAUSUR010000002">
    <property type="protein sequence ID" value="MDQ0360746.1"/>
    <property type="molecule type" value="Genomic_DNA"/>
</dbReference>
<feature type="transmembrane region" description="Helical" evidence="1">
    <location>
        <begin position="102"/>
        <end position="124"/>
    </location>
</feature>
<keyword evidence="3" id="KW-1185">Reference proteome</keyword>
<keyword evidence="1" id="KW-1133">Transmembrane helix</keyword>
<keyword evidence="1" id="KW-0812">Transmembrane</keyword>
<accession>A0ABU0E1Q3</accession>
<dbReference type="Proteomes" id="UP001230220">
    <property type="component" value="Unassembled WGS sequence"/>
</dbReference>
<gene>
    <name evidence="2" type="ORF">J2S15_001491</name>
</gene>
<proteinExistence type="predicted"/>
<sequence>METIRAYIEQMFRDLPKTKEVVEMKLNIQDHMEDKFQELVNSGMNEASASREVINEFGDMSEILKELNIDPEASKNGEEVNYLRDEEVDEYIRWKNYSGTMIAVAVLICINAVGVSQFVGTIIWGKLGNILTGVVFFGMVAAAVLIFIYFGTKSDAYKYIEEDPSISPQKMDELRRGYADYKARSGILIGVGVVLCIVAVGLFTLVEWILGDAFAILVFFAIVSAGVFMFIKTGTEAEGYELFVKGKTASKKAQQDSPLYGIIMLSATGIFLLLGFLGHLWHPGWVVFPIGGILCGIVAVATGRE</sequence>
<reference evidence="2 3" key="1">
    <citation type="submission" date="2023-07" db="EMBL/GenBank/DDBJ databases">
        <title>Genomic Encyclopedia of Type Strains, Phase IV (KMG-IV): sequencing the most valuable type-strain genomes for metagenomic binning, comparative biology and taxonomic classification.</title>
        <authorList>
            <person name="Goeker M."/>
        </authorList>
    </citation>
    <scope>NUCLEOTIDE SEQUENCE [LARGE SCALE GENOMIC DNA]</scope>
    <source>
        <strain evidence="2 3">DSM 16784</strain>
    </source>
</reference>
<evidence type="ECO:0000313" key="2">
    <source>
        <dbReference type="EMBL" id="MDQ0360746.1"/>
    </source>
</evidence>
<name>A0ABU0E1Q3_9FIRM</name>
<feature type="transmembrane region" description="Helical" evidence="1">
    <location>
        <begin position="185"/>
        <end position="203"/>
    </location>
</feature>
<comment type="caution">
    <text evidence="2">The sequence shown here is derived from an EMBL/GenBank/DDBJ whole genome shotgun (WGS) entry which is preliminary data.</text>
</comment>
<dbReference type="InterPro" id="IPR047928">
    <property type="entry name" value="Perm_prefix_1"/>
</dbReference>
<protein>
    <submittedName>
        <fullName evidence="2">ABC-type multidrug transport system fused ATPase/permease subunit</fullName>
    </submittedName>
</protein>
<dbReference type="RefSeq" id="WP_307406876.1">
    <property type="nucleotide sequence ID" value="NZ_JAUSUR010000002.1"/>
</dbReference>
<evidence type="ECO:0000313" key="3">
    <source>
        <dbReference type="Proteomes" id="UP001230220"/>
    </source>
</evidence>
<feature type="transmembrane region" description="Helical" evidence="1">
    <location>
        <begin position="130"/>
        <end position="150"/>
    </location>
</feature>
<dbReference type="NCBIfam" id="NF038403">
    <property type="entry name" value="perm_prefix_1"/>
    <property type="match status" value="1"/>
</dbReference>
<feature type="transmembrane region" description="Helical" evidence="1">
    <location>
        <begin position="209"/>
        <end position="231"/>
    </location>
</feature>
<feature type="transmembrane region" description="Helical" evidence="1">
    <location>
        <begin position="259"/>
        <end position="278"/>
    </location>
</feature>
<feature type="transmembrane region" description="Helical" evidence="1">
    <location>
        <begin position="284"/>
        <end position="303"/>
    </location>
</feature>